<evidence type="ECO:0000313" key="3">
    <source>
        <dbReference type="Proteomes" id="UP000807504"/>
    </source>
</evidence>
<dbReference type="AlphaFoldDB" id="A0A8T0G0M4"/>
<keyword evidence="3" id="KW-1185">Reference proteome</keyword>
<reference evidence="2" key="2">
    <citation type="submission" date="2020-06" db="EMBL/GenBank/DDBJ databases">
        <authorList>
            <person name="Sheffer M."/>
        </authorList>
    </citation>
    <scope>NUCLEOTIDE SEQUENCE</scope>
</reference>
<organism evidence="2 3">
    <name type="scientific">Argiope bruennichi</name>
    <name type="common">Wasp spider</name>
    <name type="synonym">Aranea bruennichi</name>
    <dbReference type="NCBI Taxonomy" id="94029"/>
    <lineage>
        <taxon>Eukaryota</taxon>
        <taxon>Metazoa</taxon>
        <taxon>Ecdysozoa</taxon>
        <taxon>Arthropoda</taxon>
        <taxon>Chelicerata</taxon>
        <taxon>Arachnida</taxon>
        <taxon>Araneae</taxon>
        <taxon>Araneomorphae</taxon>
        <taxon>Entelegynae</taxon>
        <taxon>Araneoidea</taxon>
        <taxon>Araneidae</taxon>
        <taxon>Argiope</taxon>
    </lineage>
</organism>
<feature type="region of interest" description="Disordered" evidence="1">
    <location>
        <begin position="89"/>
        <end position="113"/>
    </location>
</feature>
<proteinExistence type="predicted"/>
<dbReference type="Proteomes" id="UP000807504">
    <property type="component" value="Unassembled WGS sequence"/>
</dbReference>
<evidence type="ECO:0000313" key="2">
    <source>
        <dbReference type="EMBL" id="KAF8796466.1"/>
    </source>
</evidence>
<name>A0A8T0G0M4_ARGBR</name>
<gene>
    <name evidence="2" type="ORF">HNY73_000836</name>
</gene>
<accession>A0A8T0G0M4</accession>
<evidence type="ECO:0000256" key="1">
    <source>
        <dbReference type="SAM" id="MobiDB-lite"/>
    </source>
</evidence>
<protein>
    <submittedName>
        <fullName evidence="2">Uncharacterized protein</fullName>
    </submittedName>
</protein>
<feature type="compositionally biased region" description="Polar residues" evidence="1">
    <location>
        <begin position="90"/>
        <end position="108"/>
    </location>
</feature>
<sequence>MEEHLPIKNIPQVRLKMALVWEMKLSSNVDETVVLSRDSGHDSKSSKESDALSPKQYDFDLSQHWNFQATTKQIKLSVILMRERRRSVPPSLTSYHRGSSDTHSSATAVQERCTRGDMRPPVITEKPEVVNRQANAPFDEKCHFCLFPKVTKNAEFSLSVSQAACQQPPFQMNER</sequence>
<comment type="caution">
    <text evidence="2">The sequence shown here is derived from an EMBL/GenBank/DDBJ whole genome shotgun (WGS) entry which is preliminary data.</text>
</comment>
<dbReference type="EMBL" id="JABXBU010000001">
    <property type="protein sequence ID" value="KAF8796466.1"/>
    <property type="molecule type" value="Genomic_DNA"/>
</dbReference>
<reference evidence="2" key="1">
    <citation type="journal article" date="2020" name="bioRxiv">
        <title>Chromosome-level reference genome of the European wasp spider Argiope bruennichi: a resource for studies on range expansion and evolutionary adaptation.</title>
        <authorList>
            <person name="Sheffer M.M."/>
            <person name="Hoppe A."/>
            <person name="Krehenwinkel H."/>
            <person name="Uhl G."/>
            <person name="Kuss A.W."/>
            <person name="Jensen L."/>
            <person name="Jensen C."/>
            <person name="Gillespie R.G."/>
            <person name="Hoff K.J."/>
            <person name="Prost S."/>
        </authorList>
    </citation>
    <scope>NUCLEOTIDE SEQUENCE</scope>
</reference>